<dbReference type="RefSeq" id="WP_124079394.1">
    <property type="nucleotide sequence ID" value="NZ_UWPJ01000016.1"/>
</dbReference>
<dbReference type="InterPro" id="IPR002942">
    <property type="entry name" value="S4_RNA-bd"/>
</dbReference>
<dbReference type="CDD" id="cd00165">
    <property type="entry name" value="S4"/>
    <property type="match status" value="1"/>
</dbReference>
<evidence type="ECO:0000313" key="7">
    <source>
        <dbReference type="EMBL" id="VCU69884.1"/>
    </source>
</evidence>
<dbReference type="SMART" id="SM00363">
    <property type="entry name" value="S4"/>
    <property type="match status" value="1"/>
</dbReference>
<protein>
    <submittedName>
        <fullName evidence="7">Heat shock protein 15</fullName>
    </submittedName>
</protein>
<proteinExistence type="inferred from homology"/>
<accession>A0A3P4B0S0</accession>
<dbReference type="InterPro" id="IPR025708">
    <property type="entry name" value="HSP15"/>
</dbReference>
<reference evidence="7 8" key="1">
    <citation type="submission" date="2018-10" db="EMBL/GenBank/DDBJ databases">
        <authorList>
            <person name="Criscuolo A."/>
        </authorList>
    </citation>
    <scope>NUCLEOTIDE SEQUENCE [LARGE SCALE GENOMIC DNA]</scope>
    <source>
        <strain evidence="7">DnA1</strain>
    </source>
</reference>
<keyword evidence="2 4" id="KW-0694">RNA-binding</keyword>
<evidence type="ECO:0000256" key="2">
    <source>
        <dbReference type="ARBA" id="ARBA00022884"/>
    </source>
</evidence>
<evidence type="ECO:0000256" key="5">
    <source>
        <dbReference type="SAM" id="MobiDB-lite"/>
    </source>
</evidence>
<dbReference type="Gene3D" id="3.10.290.10">
    <property type="entry name" value="RNA-binding S4 domain"/>
    <property type="match status" value="1"/>
</dbReference>
<dbReference type="GO" id="GO:0003727">
    <property type="term" value="F:single-stranded RNA binding"/>
    <property type="evidence" value="ECO:0007669"/>
    <property type="project" value="InterPro"/>
</dbReference>
<feature type="domain" description="RNA-binding S4" evidence="6">
    <location>
        <begin position="4"/>
        <end position="70"/>
    </location>
</feature>
<sequence length="125" mass="14359">MDDLRIDKWLWAARFFKTRSLAQDAVENGRVKLGGERVKPARAVRPGDILQIRAGDQDWEVLVRALASQRGPAVFARTLYDETPQGLKRRLEAIELRRQNTDPSAAIKGRPTKHDRRTLERFKTP</sequence>
<organism evidence="7 8">
    <name type="scientific">Pigmentiphaga humi</name>
    <dbReference type="NCBI Taxonomy" id="2478468"/>
    <lineage>
        <taxon>Bacteria</taxon>
        <taxon>Pseudomonadati</taxon>
        <taxon>Pseudomonadota</taxon>
        <taxon>Betaproteobacteria</taxon>
        <taxon>Burkholderiales</taxon>
        <taxon>Alcaligenaceae</taxon>
        <taxon>Pigmentiphaga</taxon>
    </lineage>
</organism>
<dbReference type="PROSITE" id="PS50889">
    <property type="entry name" value="S4"/>
    <property type="match status" value="1"/>
</dbReference>
<evidence type="ECO:0000256" key="1">
    <source>
        <dbReference type="ARBA" id="ARBA00008396"/>
    </source>
</evidence>
<dbReference type="OrthoDB" id="9797176at2"/>
<dbReference type="PIRSF" id="PIRSF016821">
    <property type="entry name" value="HSP15"/>
    <property type="match status" value="1"/>
</dbReference>
<dbReference type="GO" id="GO:0043023">
    <property type="term" value="F:ribosomal large subunit binding"/>
    <property type="evidence" value="ECO:0007669"/>
    <property type="project" value="InterPro"/>
</dbReference>
<name>A0A3P4B0S0_9BURK</name>
<keyword evidence="8" id="KW-1185">Reference proteome</keyword>
<comment type="similarity">
    <text evidence="1">Belongs to the HSP15 family.</text>
</comment>
<dbReference type="GO" id="GO:0003677">
    <property type="term" value="F:DNA binding"/>
    <property type="evidence" value="ECO:0007669"/>
    <property type="project" value="UniProtKB-KW"/>
</dbReference>
<keyword evidence="3" id="KW-0238">DNA-binding</keyword>
<dbReference type="Proteomes" id="UP000277294">
    <property type="component" value="Unassembled WGS sequence"/>
</dbReference>
<dbReference type="InterPro" id="IPR036986">
    <property type="entry name" value="S4_RNA-bd_sf"/>
</dbReference>
<dbReference type="AlphaFoldDB" id="A0A3P4B0S0"/>
<dbReference type="GO" id="GO:0034605">
    <property type="term" value="P:cellular response to heat"/>
    <property type="evidence" value="ECO:0007669"/>
    <property type="project" value="InterPro"/>
</dbReference>
<dbReference type="SUPFAM" id="SSF55174">
    <property type="entry name" value="Alpha-L RNA-binding motif"/>
    <property type="match status" value="1"/>
</dbReference>
<gene>
    <name evidence="7" type="primary">hslR</name>
    <name evidence="7" type="ORF">PIGHUM_01949</name>
</gene>
<evidence type="ECO:0000313" key="8">
    <source>
        <dbReference type="Proteomes" id="UP000277294"/>
    </source>
</evidence>
<keyword evidence="7" id="KW-0346">Stress response</keyword>
<evidence type="ECO:0000256" key="4">
    <source>
        <dbReference type="PROSITE-ProRule" id="PRU00182"/>
    </source>
</evidence>
<dbReference type="EMBL" id="UWPJ01000016">
    <property type="protein sequence ID" value="VCU69884.1"/>
    <property type="molecule type" value="Genomic_DNA"/>
</dbReference>
<evidence type="ECO:0000256" key="3">
    <source>
        <dbReference type="ARBA" id="ARBA00023125"/>
    </source>
</evidence>
<feature type="region of interest" description="Disordered" evidence="5">
    <location>
        <begin position="98"/>
        <end position="125"/>
    </location>
</feature>
<dbReference type="Pfam" id="PF01479">
    <property type="entry name" value="S4"/>
    <property type="match status" value="1"/>
</dbReference>
<evidence type="ECO:0000259" key="6">
    <source>
        <dbReference type="SMART" id="SM00363"/>
    </source>
</evidence>